<dbReference type="EC" id="6.3.4.4" evidence="8 10"/>
<comment type="function">
    <text evidence="8">Plays an important role in the de novo pathway of purine nucleotide biosynthesis. Catalyzes the first committed step in the biosynthesis of AMP from IMP.</text>
</comment>
<dbReference type="GO" id="GO:0046040">
    <property type="term" value="P:IMP metabolic process"/>
    <property type="evidence" value="ECO:0007669"/>
    <property type="project" value="TreeGrafter"/>
</dbReference>
<feature type="binding site" evidence="8">
    <location>
        <position position="332"/>
    </location>
    <ligand>
        <name>GTP</name>
        <dbReference type="ChEBI" id="CHEBI:37565"/>
    </ligand>
</feature>
<feature type="active site" description="Proton acceptor" evidence="8">
    <location>
        <position position="39"/>
    </location>
</feature>
<feature type="binding site" description="in other chain" evidence="8">
    <location>
        <position position="266"/>
    </location>
    <ligand>
        <name>IMP</name>
        <dbReference type="ChEBI" id="CHEBI:58053"/>
        <note>ligand shared between dimeric partners</note>
    </ligand>
</feature>
<comment type="cofactor">
    <cofactor evidence="8">
        <name>Mg(2+)</name>
        <dbReference type="ChEBI" id="CHEBI:18420"/>
    </cofactor>
    <text evidence="8">Binds 1 Mg(2+) ion per subunit.</text>
</comment>
<keyword evidence="7 8" id="KW-0342">GTP-binding</keyword>
<protein>
    <recommendedName>
        <fullName evidence="8 10">Adenylosuccinate synthetase</fullName>
        <shortName evidence="8">AMPSase</shortName>
        <shortName evidence="8">AdSS</shortName>
        <ecNumber evidence="8 10">6.3.4.4</ecNumber>
    </recommendedName>
    <alternativeName>
        <fullName evidence="8">IMP--aspartate ligase</fullName>
    </alternativeName>
</protein>
<dbReference type="STRING" id="1121306.SAMN02745196_02881"/>
<keyword evidence="12" id="KW-1185">Reference proteome</keyword>
<dbReference type="HAMAP" id="MF_00011">
    <property type="entry name" value="Adenylosucc_synth"/>
    <property type="match status" value="1"/>
</dbReference>
<name>A0A1M5YGI5_9CLOT</name>
<dbReference type="PANTHER" id="PTHR11846">
    <property type="entry name" value="ADENYLOSUCCINATE SYNTHETASE"/>
    <property type="match status" value="1"/>
</dbReference>
<feature type="binding site" description="in other chain" evidence="8">
    <location>
        <position position="156"/>
    </location>
    <ligand>
        <name>IMP</name>
        <dbReference type="ChEBI" id="CHEBI:58053"/>
        <note>ligand shared between dimeric partners</note>
    </ligand>
</feature>
<feature type="active site" description="Proton donor" evidence="8">
    <location>
        <position position="67"/>
    </location>
</feature>
<feature type="binding site" evidence="8">
    <location>
        <begin position="66"/>
        <end position="68"/>
    </location>
    <ligand>
        <name>GTP</name>
        <dbReference type="ChEBI" id="CHEBI:37565"/>
    </ligand>
</feature>
<feature type="binding site" evidence="8">
    <location>
        <begin position="38"/>
        <end position="44"/>
    </location>
    <ligand>
        <name>GTP</name>
        <dbReference type="ChEBI" id="CHEBI:37565"/>
    </ligand>
</feature>
<dbReference type="GO" id="GO:0005525">
    <property type="term" value="F:GTP binding"/>
    <property type="evidence" value="ECO:0007669"/>
    <property type="project" value="UniProtKB-UniRule"/>
</dbReference>
<dbReference type="SMART" id="SM00788">
    <property type="entry name" value="Adenylsucc_synt"/>
    <property type="match status" value="1"/>
</dbReference>
<dbReference type="Gene3D" id="1.10.300.10">
    <property type="entry name" value="Adenylosuccinate Synthetase, subunit A, domain 2"/>
    <property type="match status" value="1"/>
</dbReference>
<feature type="binding site" description="in other chain" evidence="8">
    <location>
        <begin position="39"/>
        <end position="42"/>
    </location>
    <ligand>
        <name>IMP</name>
        <dbReference type="ChEBI" id="CHEBI:58053"/>
        <note>ligand shared between dimeric partners</note>
    </ligand>
</feature>
<dbReference type="FunFam" id="3.90.170.10:FF:000001">
    <property type="entry name" value="Adenylosuccinate synthetase"/>
    <property type="match status" value="1"/>
</dbReference>
<keyword evidence="8" id="KW-0963">Cytoplasm</keyword>
<evidence type="ECO:0000256" key="6">
    <source>
        <dbReference type="ARBA" id="ARBA00022842"/>
    </source>
</evidence>
<dbReference type="NCBIfam" id="NF002223">
    <property type="entry name" value="PRK01117.1"/>
    <property type="match status" value="1"/>
</dbReference>
<feature type="binding site" evidence="8">
    <location>
        <begin position="326"/>
        <end position="332"/>
    </location>
    <ligand>
        <name>substrate</name>
    </ligand>
</feature>
<keyword evidence="4 8" id="KW-0547">Nucleotide-binding</keyword>
<feature type="binding site" evidence="8">
    <location>
        <begin position="358"/>
        <end position="360"/>
    </location>
    <ligand>
        <name>GTP</name>
        <dbReference type="ChEBI" id="CHEBI:37565"/>
    </ligand>
</feature>
<dbReference type="Gene3D" id="3.40.440.10">
    <property type="entry name" value="Adenylosuccinate Synthetase, subunit A, domain 1"/>
    <property type="match status" value="1"/>
</dbReference>
<feature type="binding site" description="in other chain" evidence="8">
    <location>
        <begin position="64"/>
        <end position="67"/>
    </location>
    <ligand>
        <name>IMP</name>
        <dbReference type="ChEBI" id="CHEBI:58053"/>
        <note>ligand shared between dimeric partners</note>
    </ligand>
</feature>
<dbReference type="InterPro" id="IPR033128">
    <property type="entry name" value="Adenylosuccin_syn_Lys_AS"/>
</dbReference>
<dbReference type="GO" id="GO:0000287">
    <property type="term" value="F:magnesium ion binding"/>
    <property type="evidence" value="ECO:0007669"/>
    <property type="project" value="UniProtKB-UniRule"/>
</dbReference>
<evidence type="ECO:0000313" key="12">
    <source>
        <dbReference type="Proteomes" id="UP000184526"/>
    </source>
</evidence>
<dbReference type="SUPFAM" id="SSF52540">
    <property type="entry name" value="P-loop containing nucleoside triphosphate hydrolases"/>
    <property type="match status" value="1"/>
</dbReference>
<keyword evidence="2 8" id="KW-0436">Ligase</keyword>
<feature type="binding site" evidence="8">
    <location>
        <position position="39"/>
    </location>
    <ligand>
        <name>Mg(2+)</name>
        <dbReference type="ChEBI" id="CHEBI:18420"/>
    </ligand>
</feature>
<evidence type="ECO:0000256" key="4">
    <source>
        <dbReference type="ARBA" id="ARBA00022741"/>
    </source>
</evidence>
<dbReference type="NCBIfam" id="TIGR00184">
    <property type="entry name" value="purA"/>
    <property type="match status" value="1"/>
</dbReference>
<dbReference type="InterPro" id="IPR042110">
    <property type="entry name" value="Adenylosuccinate_synth_dom2"/>
</dbReference>
<evidence type="ECO:0000256" key="5">
    <source>
        <dbReference type="ARBA" id="ARBA00022755"/>
    </source>
</evidence>
<comment type="subcellular location">
    <subcellularLocation>
        <location evidence="8">Cytoplasm</location>
    </subcellularLocation>
</comment>
<dbReference type="InterPro" id="IPR001114">
    <property type="entry name" value="Adenylosuccinate_synthetase"/>
</dbReference>
<feature type="binding site" evidence="8">
    <location>
        <begin position="440"/>
        <end position="442"/>
    </location>
    <ligand>
        <name>GTP</name>
        <dbReference type="ChEBI" id="CHEBI:37565"/>
    </ligand>
</feature>
<dbReference type="FunFam" id="1.10.300.10:FF:000001">
    <property type="entry name" value="Adenylosuccinate synthetase"/>
    <property type="match status" value="1"/>
</dbReference>
<proteinExistence type="inferred from homology"/>
<evidence type="ECO:0000256" key="1">
    <source>
        <dbReference type="ARBA" id="ARBA00011738"/>
    </source>
</evidence>
<evidence type="ECO:0000256" key="10">
    <source>
        <dbReference type="RuleBase" id="RU000520"/>
    </source>
</evidence>
<dbReference type="Proteomes" id="UP000184526">
    <property type="component" value="Unassembled WGS sequence"/>
</dbReference>
<dbReference type="CDD" id="cd03108">
    <property type="entry name" value="AdSS"/>
    <property type="match status" value="1"/>
</dbReference>
<comment type="similarity">
    <text evidence="8 10">Belongs to the adenylosuccinate synthetase family.</text>
</comment>
<evidence type="ECO:0000256" key="2">
    <source>
        <dbReference type="ARBA" id="ARBA00022598"/>
    </source>
</evidence>
<dbReference type="EMBL" id="FQXP01000014">
    <property type="protein sequence ID" value="SHI10613.1"/>
    <property type="molecule type" value="Genomic_DNA"/>
</dbReference>
<evidence type="ECO:0000256" key="9">
    <source>
        <dbReference type="PROSITE-ProRule" id="PRU10134"/>
    </source>
</evidence>
<keyword evidence="6 8" id="KW-0460">Magnesium</keyword>
<dbReference type="GO" id="GO:0004019">
    <property type="term" value="F:adenylosuccinate synthase activity"/>
    <property type="evidence" value="ECO:0007669"/>
    <property type="project" value="UniProtKB-UniRule"/>
</dbReference>
<feature type="binding site" evidence="8">
    <location>
        <position position="66"/>
    </location>
    <ligand>
        <name>Mg(2+)</name>
        <dbReference type="ChEBI" id="CHEBI:18420"/>
    </ligand>
</feature>
<keyword evidence="5 8" id="KW-0658">Purine biosynthesis</keyword>
<keyword evidence="3 8" id="KW-0479">Metal-binding</keyword>
<sequence length="454" mass="50269">MFQYCLKLRELVIMAFKYAIGKRGNNMSTLIVLGAQWGDEGKGKMTDYLAEDAEVVVRFQGGNNAGHTVVVGENEYKLHLIPSGILYSDKLNVLGNGVVIDPAALFTEIEYLKTVGIDVTPERLAISDRAQVILPYHKVLDALKEKARGKNDIGTTKKGIGPAYTDKVERCGIRICDLLHKEVLREKLQINIEDKNKVITSIYGEEPLDFEAIFNEYVEFGERIRPFVQETSVKVYDSIKADKKVLFEGAQGMLLDIDYGTYPYVTSSNTIAGGVCTGVGIGPTMITNAIGIAKAYTTRVGKGPFPTELHDEMGEHIRQVGHEYGVTTGRARRCGWLDLVIVKTTTRVCGLTSLAITKMDTLAGIEKIKVCVGYELDGRVIDYFPASLEDLARCTPVYEEFDGWDESIADARSYDAIPENAKKYLKRIEEITGARIAIVSVGPKRDQTMKIAEL</sequence>
<dbReference type="PROSITE" id="PS00513">
    <property type="entry name" value="ADENYLOSUCCIN_SYN_2"/>
    <property type="match status" value="1"/>
</dbReference>
<evidence type="ECO:0000256" key="8">
    <source>
        <dbReference type="HAMAP-Rule" id="MF_00011"/>
    </source>
</evidence>
<gene>
    <name evidence="8" type="primary">purA</name>
    <name evidence="11" type="ORF">SAMN02745196_02881</name>
</gene>
<dbReference type="InterPro" id="IPR042111">
    <property type="entry name" value="Adenylosuccinate_synth_dom3"/>
</dbReference>
<feature type="active site" evidence="9">
    <location>
        <position position="167"/>
    </location>
</feature>
<dbReference type="GO" id="GO:0044208">
    <property type="term" value="P:'de novo' AMP biosynthetic process"/>
    <property type="evidence" value="ECO:0007669"/>
    <property type="project" value="UniProtKB-UniRule"/>
</dbReference>
<evidence type="ECO:0000256" key="7">
    <source>
        <dbReference type="ARBA" id="ARBA00023134"/>
    </source>
</evidence>
<reference evidence="11 12" key="1">
    <citation type="submission" date="2016-11" db="EMBL/GenBank/DDBJ databases">
        <authorList>
            <person name="Jaros S."/>
            <person name="Januszkiewicz K."/>
            <person name="Wedrychowicz H."/>
        </authorList>
    </citation>
    <scope>NUCLEOTIDE SEQUENCE [LARGE SCALE GENOMIC DNA]</scope>
    <source>
        <strain evidence="11 12">DSM 3089</strain>
    </source>
</reference>
<comment type="pathway">
    <text evidence="8 10">Purine metabolism; AMP biosynthesis via de novo pathway; AMP from IMP: step 1/2.</text>
</comment>
<feature type="binding site" description="in other chain" evidence="8">
    <location>
        <position position="251"/>
    </location>
    <ligand>
        <name>IMP</name>
        <dbReference type="ChEBI" id="CHEBI:58053"/>
        <note>ligand shared between dimeric partners</note>
    </ligand>
</feature>
<evidence type="ECO:0000313" key="11">
    <source>
        <dbReference type="EMBL" id="SHI10613.1"/>
    </source>
</evidence>
<dbReference type="UniPathway" id="UPA00075">
    <property type="reaction ID" value="UER00335"/>
</dbReference>
<dbReference type="PANTHER" id="PTHR11846:SF0">
    <property type="entry name" value="ADENYLOSUCCINATE SYNTHETASE"/>
    <property type="match status" value="1"/>
</dbReference>
<feature type="binding site" description="in other chain" evidence="8">
    <location>
        <position position="330"/>
    </location>
    <ligand>
        <name>IMP</name>
        <dbReference type="ChEBI" id="CHEBI:58053"/>
        <note>ligand shared between dimeric partners</note>
    </ligand>
</feature>
<feature type="binding site" evidence="8">
    <location>
        <position position="170"/>
    </location>
    <ligand>
        <name>IMP</name>
        <dbReference type="ChEBI" id="CHEBI:58053"/>
        <note>ligand shared between dimeric partners</note>
    </ligand>
</feature>
<dbReference type="InterPro" id="IPR018220">
    <property type="entry name" value="Adenylosuccin_syn_GTP-bd"/>
</dbReference>
<organism evidence="11 12">
    <name type="scientific">Clostridium collagenovorans DSM 3089</name>
    <dbReference type="NCBI Taxonomy" id="1121306"/>
    <lineage>
        <taxon>Bacteria</taxon>
        <taxon>Bacillati</taxon>
        <taxon>Bacillota</taxon>
        <taxon>Clostridia</taxon>
        <taxon>Eubacteriales</taxon>
        <taxon>Clostridiaceae</taxon>
        <taxon>Clostridium</taxon>
    </lineage>
</organism>
<comment type="subunit">
    <text evidence="1 8">Homodimer.</text>
</comment>
<dbReference type="InterPro" id="IPR042109">
    <property type="entry name" value="Adenylosuccinate_synth_dom1"/>
</dbReference>
<comment type="catalytic activity">
    <reaction evidence="8 10">
        <text>IMP + L-aspartate + GTP = N(6)-(1,2-dicarboxyethyl)-AMP + GDP + phosphate + 2 H(+)</text>
        <dbReference type="Rhea" id="RHEA:15753"/>
        <dbReference type="ChEBI" id="CHEBI:15378"/>
        <dbReference type="ChEBI" id="CHEBI:29991"/>
        <dbReference type="ChEBI" id="CHEBI:37565"/>
        <dbReference type="ChEBI" id="CHEBI:43474"/>
        <dbReference type="ChEBI" id="CHEBI:57567"/>
        <dbReference type="ChEBI" id="CHEBI:58053"/>
        <dbReference type="ChEBI" id="CHEBI:58189"/>
        <dbReference type="EC" id="6.3.4.4"/>
    </reaction>
</comment>
<dbReference type="GO" id="GO:0005737">
    <property type="term" value="C:cytoplasm"/>
    <property type="evidence" value="ECO:0007669"/>
    <property type="project" value="UniProtKB-SubCell"/>
</dbReference>
<accession>A0A1M5YGI5</accession>
<dbReference type="Pfam" id="PF00709">
    <property type="entry name" value="Adenylsucc_synt"/>
    <property type="match status" value="1"/>
</dbReference>
<evidence type="ECO:0000256" key="3">
    <source>
        <dbReference type="ARBA" id="ARBA00022723"/>
    </source>
</evidence>
<dbReference type="Gene3D" id="3.90.170.10">
    <property type="entry name" value="Adenylosuccinate Synthetase, subunit A, domain 3"/>
    <property type="match status" value="1"/>
</dbReference>
<dbReference type="AlphaFoldDB" id="A0A1M5YGI5"/>
<dbReference type="InterPro" id="IPR027417">
    <property type="entry name" value="P-loop_NTPase"/>
</dbReference>
<dbReference type="PROSITE" id="PS01266">
    <property type="entry name" value="ADENYLOSUCCIN_SYN_1"/>
    <property type="match status" value="1"/>
</dbReference>